<dbReference type="Proteomes" id="UP000265520">
    <property type="component" value="Unassembled WGS sequence"/>
</dbReference>
<accession>A0A392UGH0</accession>
<sequence>WNHPKASWIKCNTDGAALGCPGVAACGGIFRDCSTPTLGSFAKYLGVSYTFMLR</sequence>
<comment type="caution">
    <text evidence="1">The sequence shown here is derived from an EMBL/GenBank/DDBJ whole genome shotgun (WGS) entry which is preliminary data.</text>
</comment>
<protein>
    <submittedName>
        <fullName evidence="1">Ribonuclease H</fullName>
    </submittedName>
</protein>
<evidence type="ECO:0000313" key="2">
    <source>
        <dbReference type="Proteomes" id="UP000265520"/>
    </source>
</evidence>
<organism evidence="1 2">
    <name type="scientific">Trifolium medium</name>
    <dbReference type="NCBI Taxonomy" id="97028"/>
    <lineage>
        <taxon>Eukaryota</taxon>
        <taxon>Viridiplantae</taxon>
        <taxon>Streptophyta</taxon>
        <taxon>Embryophyta</taxon>
        <taxon>Tracheophyta</taxon>
        <taxon>Spermatophyta</taxon>
        <taxon>Magnoliopsida</taxon>
        <taxon>eudicotyledons</taxon>
        <taxon>Gunneridae</taxon>
        <taxon>Pentapetalae</taxon>
        <taxon>rosids</taxon>
        <taxon>fabids</taxon>
        <taxon>Fabales</taxon>
        <taxon>Fabaceae</taxon>
        <taxon>Papilionoideae</taxon>
        <taxon>50 kb inversion clade</taxon>
        <taxon>NPAAA clade</taxon>
        <taxon>Hologalegina</taxon>
        <taxon>IRL clade</taxon>
        <taxon>Trifolieae</taxon>
        <taxon>Trifolium</taxon>
    </lineage>
</organism>
<keyword evidence="2" id="KW-1185">Reference proteome</keyword>
<evidence type="ECO:0000313" key="1">
    <source>
        <dbReference type="EMBL" id="MCI71560.1"/>
    </source>
</evidence>
<feature type="non-terminal residue" evidence="1">
    <location>
        <position position="1"/>
    </location>
</feature>
<reference evidence="1 2" key="1">
    <citation type="journal article" date="2018" name="Front. Plant Sci.">
        <title>Red Clover (Trifolium pratense) and Zigzag Clover (T. medium) - A Picture of Genomic Similarities and Differences.</title>
        <authorList>
            <person name="Dluhosova J."/>
            <person name="Istvanek J."/>
            <person name="Nedelnik J."/>
            <person name="Repkova J."/>
        </authorList>
    </citation>
    <scope>NUCLEOTIDE SEQUENCE [LARGE SCALE GENOMIC DNA]</scope>
    <source>
        <strain evidence="2">cv. 10/8</strain>
        <tissue evidence="1">Leaf</tissue>
    </source>
</reference>
<name>A0A392UGH0_9FABA</name>
<dbReference type="EMBL" id="LXQA010798673">
    <property type="protein sequence ID" value="MCI71560.1"/>
    <property type="molecule type" value="Genomic_DNA"/>
</dbReference>
<dbReference type="AlphaFoldDB" id="A0A392UGH0"/>
<proteinExistence type="predicted"/>